<dbReference type="PANTHER" id="PTHR45707">
    <property type="entry name" value="C2 CALCIUM/LIPID-BINDING PLANT PHOSPHORIBOSYLTRANSFERASE FAMILY PROTEIN"/>
    <property type="match status" value="1"/>
</dbReference>
<evidence type="ECO:0000313" key="3">
    <source>
        <dbReference type="EMBL" id="CAD6258158.1"/>
    </source>
</evidence>
<dbReference type="Gene3D" id="6.10.140.890">
    <property type="match status" value="1"/>
</dbReference>
<evidence type="ECO:0000256" key="1">
    <source>
        <dbReference type="PROSITE-ProRule" id="PRU10141"/>
    </source>
</evidence>
<dbReference type="Pfam" id="PF07714">
    <property type="entry name" value="PK_Tyr_Ser-Thr"/>
    <property type="match status" value="2"/>
</dbReference>
<dbReference type="Proteomes" id="UP000604825">
    <property type="component" value="Unassembled WGS sequence"/>
</dbReference>
<feature type="binding site" evidence="1">
    <location>
        <position position="66"/>
    </location>
    <ligand>
        <name>ATP</name>
        <dbReference type="ChEBI" id="CHEBI:30616"/>
    </ligand>
</feature>
<dbReference type="FunFam" id="3.30.200.20:FF:000465">
    <property type="entry name" value="Cysteine-rich receptor-like protein kinase 6"/>
    <property type="match status" value="1"/>
</dbReference>
<keyword evidence="1" id="KW-0067">ATP-binding</keyword>
<protein>
    <recommendedName>
        <fullName evidence="2">Protein kinase domain-containing protein</fullName>
    </recommendedName>
</protein>
<dbReference type="Gene3D" id="1.10.510.10">
    <property type="entry name" value="Transferase(Phosphotransferase) domain 1"/>
    <property type="match status" value="1"/>
</dbReference>
<dbReference type="PROSITE" id="PS50011">
    <property type="entry name" value="PROTEIN_KINASE_DOM"/>
    <property type="match status" value="1"/>
</dbReference>
<dbReference type="InterPro" id="IPR017441">
    <property type="entry name" value="Protein_kinase_ATP_BS"/>
</dbReference>
<dbReference type="Gene3D" id="3.30.200.20">
    <property type="entry name" value="Phosphorylase Kinase, domain 1"/>
    <property type="match status" value="1"/>
</dbReference>
<proteinExistence type="predicted"/>
<accession>A0A811QQ73</accession>
<dbReference type="EMBL" id="CAJGYO010000010">
    <property type="protein sequence ID" value="CAD6258158.1"/>
    <property type="molecule type" value="Genomic_DNA"/>
</dbReference>
<sequence>MDCEASMEHLLERMLLDPSAEPINLPLSLLKAITIDFSDHRKIGSGGFANVYKGELQNGTVIAVKKLFHNLDMDEEKFIKEVGCLMKSKHKNVVRFLGYCYDTQGKMLNYEGKMILAEERQRLLCFEFLPKGSLDKGYLAPESYDGVITFKSDIYSFGIITMEILTGRKGYCDIQNEDIWLQYVRVCAEIGRQCIDRNPADRPHTLYIIERLDQMERTCGFIETDIRASSATQLAFTRKKDFGKEERELQWAHAQRTLHALQPPDAKLFPERVNELNELAEEAKRRAEIARLRELHTLQGHVESVVKLKGLDIDTFQRSYTF</sequence>
<name>A0A811QQ73_9POAL</name>
<dbReference type="PANTHER" id="PTHR45707:SF70">
    <property type="entry name" value="PROTEIN KINASE DOMAIN-CONTAINING PROTEIN"/>
    <property type="match status" value="1"/>
</dbReference>
<gene>
    <name evidence="3" type="ORF">NCGR_LOCUS41639</name>
</gene>
<feature type="domain" description="Protein kinase" evidence="2">
    <location>
        <begin position="37"/>
        <end position="322"/>
    </location>
</feature>
<evidence type="ECO:0000259" key="2">
    <source>
        <dbReference type="PROSITE" id="PS50011"/>
    </source>
</evidence>
<dbReference type="GO" id="GO:0005524">
    <property type="term" value="F:ATP binding"/>
    <property type="evidence" value="ECO:0007669"/>
    <property type="project" value="UniProtKB-UniRule"/>
</dbReference>
<dbReference type="PROSITE" id="PS00107">
    <property type="entry name" value="PROTEIN_KINASE_ATP"/>
    <property type="match status" value="1"/>
</dbReference>
<organism evidence="3 4">
    <name type="scientific">Miscanthus lutarioriparius</name>
    <dbReference type="NCBI Taxonomy" id="422564"/>
    <lineage>
        <taxon>Eukaryota</taxon>
        <taxon>Viridiplantae</taxon>
        <taxon>Streptophyta</taxon>
        <taxon>Embryophyta</taxon>
        <taxon>Tracheophyta</taxon>
        <taxon>Spermatophyta</taxon>
        <taxon>Magnoliopsida</taxon>
        <taxon>Liliopsida</taxon>
        <taxon>Poales</taxon>
        <taxon>Poaceae</taxon>
        <taxon>PACMAD clade</taxon>
        <taxon>Panicoideae</taxon>
        <taxon>Andropogonodae</taxon>
        <taxon>Andropogoneae</taxon>
        <taxon>Saccharinae</taxon>
        <taxon>Miscanthus</taxon>
    </lineage>
</organism>
<keyword evidence="1" id="KW-0547">Nucleotide-binding</keyword>
<dbReference type="AlphaFoldDB" id="A0A811QQ73"/>
<dbReference type="InterPro" id="IPR000719">
    <property type="entry name" value="Prot_kinase_dom"/>
</dbReference>
<dbReference type="InterPro" id="IPR001245">
    <property type="entry name" value="Ser-Thr/Tyr_kinase_cat_dom"/>
</dbReference>
<dbReference type="SUPFAM" id="SSF56112">
    <property type="entry name" value="Protein kinase-like (PK-like)"/>
    <property type="match status" value="1"/>
</dbReference>
<dbReference type="OrthoDB" id="2929958at2759"/>
<dbReference type="GO" id="GO:0004672">
    <property type="term" value="F:protein kinase activity"/>
    <property type="evidence" value="ECO:0007669"/>
    <property type="project" value="InterPro"/>
</dbReference>
<comment type="caution">
    <text evidence="3">The sequence shown here is derived from an EMBL/GenBank/DDBJ whole genome shotgun (WGS) entry which is preliminary data.</text>
</comment>
<dbReference type="InterPro" id="IPR011009">
    <property type="entry name" value="Kinase-like_dom_sf"/>
</dbReference>
<evidence type="ECO:0000313" key="4">
    <source>
        <dbReference type="Proteomes" id="UP000604825"/>
    </source>
</evidence>
<reference evidence="3" key="1">
    <citation type="submission" date="2020-10" db="EMBL/GenBank/DDBJ databases">
        <authorList>
            <person name="Han B."/>
            <person name="Lu T."/>
            <person name="Zhao Q."/>
            <person name="Huang X."/>
            <person name="Zhao Y."/>
        </authorList>
    </citation>
    <scope>NUCLEOTIDE SEQUENCE</scope>
</reference>
<keyword evidence="4" id="KW-1185">Reference proteome</keyword>